<comment type="caution">
    <text evidence="2">The sequence shown here is derived from an EMBL/GenBank/DDBJ whole genome shotgun (WGS) entry which is preliminary data.</text>
</comment>
<reference evidence="2" key="2">
    <citation type="journal article" date="2023" name="IMA Fungus">
        <title>Comparative genomic study of the Penicillium genus elucidates a diverse pangenome and 15 lateral gene transfer events.</title>
        <authorList>
            <person name="Petersen C."/>
            <person name="Sorensen T."/>
            <person name="Nielsen M.R."/>
            <person name="Sondergaard T.E."/>
            <person name="Sorensen J.L."/>
            <person name="Fitzpatrick D.A."/>
            <person name="Frisvad J.C."/>
            <person name="Nielsen K.L."/>
        </authorList>
    </citation>
    <scope>NUCLEOTIDE SEQUENCE</scope>
    <source>
        <strain evidence="2">IBT 29677</strain>
    </source>
</reference>
<accession>A0A9W9W825</accession>
<dbReference type="OrthoDB" id="291792at2759"/>
<dbReference type="GeneID" id="81365537"/>
<evidence type="ECO:0000313" key="3">
    <source>
        <dbReference type="Proteomes" id="UP001147747"/>
    </source>
</evidence>
<dbReference type="InterPro" id="IPR026749">
    <property type="entry name" value="Tmem135"/>
</dbReference>
<dbReference type="PANTHER" id="PTHR12459">
    <property type="entry name" value="TRANSMEMBRANE PROTEIN 135-RELATED"/>
    <property type="match status" value="1"/>
</dbReference>
<name>A0A9W9W825_9EURO</name>
<dbReference type="RefSeq" id="XP_056492352.1">
    <property type="nucleotide sequence ID" value="XM_056626557.1"/>
</dbReference>
<evidence type="ECO:0008006" key="4">
    <source>
        <dbReference type="Google" id="ProtNLM"/>
    </source>
</evidence>
<dbReference type="EMBL" id="JAPZBU010000004">
    <property type="protein sequence ID" value="KAJ5408037.1"/>
    <property type="molecule type" value="Genomic_DNA"/>
</dbReference>
<evidence type="ECO:0000256" key="1">
    <source>
        <dbReference type="SAM" id="Phobius"/>
    </source>
</evidence>
<dbReference type="Proteomes" id="UP001147747">
    <property type="component" value="Unassembled WGS sequence"/>
</dbReference>
<feature type="transmembrane region" description="Helical" evidence="1">
    <location>
        <begin position="166"/>
        <end position="186"/>
    </location>
</feature>
<evidence type="ECO:0000313" key="2">
    <source>
        <dbReference type="EMBL" id="KAJ5408037.1"/>
    </source>
</evidence>
<keyword evidence="1" id="KW-0812">Transmembrane</keyword>
<keyword evidence="1" id="KW-0472">Membrane</keyword>
<keyword evidence="1" id="KW-1133">Transmembrane helix</keyword>
<feature type="transmembrane region" description="Helical" evidence="1">
    <location>
        <begin position="222"/>
        <end position="243"/>
    </location>
</feature>
<feature type="transmembrane region" description="Helical" evidence="1">
    <location>
        <begin position="408"/>
        <end position="433"/>
    </location>
</feature>
<protein>
    <recommendedName>
        <fullName evidence="4">Transmembrane protein 135 N-terminal domain-containing protein</fullName>
    </recommendedName>
</protein>
<proteinExistence type="predicted"/>
<keyword evidence="3" id="KW-1185">Reference proteome</keyword>
<sequence length="522" mass="57073">MSSSEATPAVPGDSPAKAPTIHPILQNALRVTLSAKEYRVLHGIAAKRAPNVKAKLISPSSFDVMAQSKNRHSEAALRASLRLFVGSGLVLKLLEAVMSRVRGGTAEKKPRTALHRSPTLRLSFSLSLLLLLHRLLYRFLVRLRANLRTDDAEPFRERNPRISRALTSRFAPAVGASLAGLAVGIMPQEQLRLTGAIYWSVKSLEFLFNAVDSKGLLDKRPWWFGSWLLMPVSCAQLFHAFVFDRETTPKWFGNVIMKLSPSYIPGRPESLPANIAWPEKEQIVDSLASIADLRWPAFVSPILHPGDPNTLPSAVAAISPITGPAHPSITQLSCALLHPARFLTAVTLALSIPKIKSIITQPISSIDSISKRIIKMTAVLSVAIGAAWGSVCMLNSTLPRSTLSTKRFFLSGALGGLPFMFLSSNRNIFLYFFRAAIDSAWKTGVKRGLWKGRRGGDMWILVASWAAIGCLLEANPSAVQGSGLRKGLVWMRGDGFVDPEALEKRRAARRESKKAEAEAENP</sequence>
<organism evidence="2 3">
    <name type="scientific">Penicillium cosmopolitanum</name>
    <dbReference type="NCBI Taxonomy" id="1131564"/>
    <lineage>
        <taxon>Eukaryota</taxon>
        <taxon>Fungi</taxon>
        <taxon>Dikarya</taxon>
        <taxon>Ascomycota</taxon>
        <taxon>Pezizomycotina</taxon>
        <taxon>Eurotiomycetes</taxon>
        <taxon>Eurotiomycetidae</taxon>
        <taxon>Eurotiales</taxon>
        <taxon>Aspergillaceae</taxon>
        <taxon>Penicillium</taxon>
    </lineage>
</organism>
<dbReference type="PANTHER" id="PTHR12459:SF19">
    <property type="entry name" value="TRANSMEMBRANE PROTEIN 135 N-TERMINAL DOMAIN-CONTAINING PROTEIN"/>
    <property type="match status" value="1"/>
</dbReference>
<gene>
    <name evidence="2" type="ORF">N7509_001920</name>
</gene>
<dbReference type="AlphaFoldDB" id="A0A9W9W825"/>
<feature type="transmembrane region" description="Helical" evidence="1">
    <location>
        <begin position="373"/>
        <end position="396"/>
    </location>
</feature>
<reference evidence="2" key="1">
    <citation type="submission" date="2022-12" db="EMBL/GenBank/DDBJ databases">
        <authorList>
            <person name="Petersen C."/>
        </authorList>
    </citation>
    <scope>NUCLEOTIDE SEQUENCE</scope>
    <source>
        <strain evidence="2">IBT 29677</strain>
    </source>
</reference>